<dbReference type="Pfam" id="PF00230">
    <property type="entry name" value="MIP"/>
    <property type="match status" value="1"/>
</dbReference>
<feature type="non-terminal residue" evidence="12">
    <location>
        <position position="397"/>
    </location>
</feature>
<dbReference type="PANTHER" id="PTHR19139">
    <property type="entry name" value="AQUAPORIN TRANSPORTER"/>
    <property type="match status" value="1"/>
</dbReference>
<accession>A0A7C8MF84</accession>
<feature type="region of interest" description="Disordered" evidence="10">
    <location>
        <begin position="294"/>
        <end position="397"/>
    </location>
</feature>
<evidence type="ECO:0000256" key="10">
    <source>
        <dbReference type="SAM" id="MobiDB-lite"/>
    </source>
</evidence>
<comment type="subcellular location">
    <subcellularLocation>
        <location evidence="1">Membrane</location>
        <topology evidence="1">Multi-pass membrane protein</topology>
    </subcellularLocation>
</comment>
<dbReference type="NCBIfam" id="TIGR00861">
    <property type="entry name" value="MIP"/>
    <property type="match status" value="1"/>
</dbReference>
<dbReference type="InterPro" id="IPR034294">
    <property type="entry name" value="Aquaporin_transptr"/>
</dbReference>
<dbReference type="InterPro" id="IPR000425">
    <property type="entry name" value="MIP"/>
</dbReference>
<evidence type="ECO:0000313" key="12">
    <source>
        <dbReference type="EMBL" id="KAF2876978.1"/>
    </source>
</evidence>
<dbReference type="Proteomes" id="UP000481861">
    <property type="component" value="Unassembled WGS sequence"/>
</dbReference>
<evidence type="ECO:0000256" key="3">
    <source>
        <dbReference type="ARBA" id="ARBA00022692"/>
    </source>
</evidence>
<feature type="transmembrane region" description="Helical" evidence="11">
    <location>
        <begin position="27"/>
        <end position="52"/>
    </location>
</feature>
<keyword evidence="5 11" id="KW-1133">Transmembrane helix</keyword>
<evidence type="ECO:0000256" key="6">
    <source>
        <dbReference type="ARBA" id="ARBA00023136"/>
    </source>
</evidence>
<organism evidence="12 13">
    <name type="scientific">Massariosphaeria phaeospora</name>
    <dbReference type="NCBI Taxonomy" id="100035"/>
    <lineage>
        <taxon>Eukaryota</taxon>
        <taxon>Fungi</taxon>
        <taxon>Dikarya</taxon>
        <taxon>Ascomycota</taxon>
        <taxon>Pezizomycotina</taxon>
        <taxon>Dothideomycetes</taxon>
        <taxon>Pleosporomycetidae</taxon>
        <taxon>Pleosporales</taxon>
        <taxon>Pleosporales incertae sedis</taxon>
        <taxon>Massariosphaeria</taxon>
    </lineage>
</organism>
<dbReference type="FunFam" id="1.20.1080.10:FF:000024">
    <property type="entry name" value="MIP aquaporin (Eurofung)"/>
    <property type="match status" value="1"/>
</dbReference>
<feature type="compositionally biased region" description="Polar residues" evidence="10">
    <location>
        <begin position="314"/>
        <end position="327"/>
    </location>
</feature>
<name>A0A7C8MF84_9PLEO</name>
<evidence type="ECO:0000256" key="2">
    <source>
        <dbReference type="ARBA" id="ARBA00006175"/>
    </source>
</evidence>
<feature type="transmembrane region" description="Helical" evidence="11">
    <location>
        <begin position="186"/>
        <end position="206"/>
    </location>
</feature>
<evidence type="ECO:0000256" key="8">
    <source>
        <dbReference type="ARBA" id="ARBA00034651"/>
    </source>
</evidence>
<comment type="similarity">
    <text evidence="2 9">Belongs to the MIP/aquaporin (TC 1.A.8) family.</text>
</comment>
<dbReference type="OrthoDB" id="3222at2759"/>
<reference evidence="12 13" key="1">
    <citation type="submission" date="2020-01" db="EMBL/GenBank/DDBJ databases">
        <authorList>
            <consortium name="DOE Joint Genome Institute"/>
            <person name="Haridas S."/>
            <person name="Albert R."/>
            <person name="Binder M."/>
            <person name="Bloem J."/>
            <person name="Labutti K."/>
            <person name="Salamov A."/>
            <person name="Andreopoulos B."/>
            <person name="Baker S.E."/>
            <person name="Barry K."/>
            <person name="Bills G."/>
            <person name="Bluhm B.H."/>
            <person name="Cannon C."/>
            <person name="Castanera R."/>
            <person name="Culley D.E."/>
            <person name="Daum C."/>
            <person name="Ezra D."/>
            <person name="Gonzalez J.B."/>
            <person name="Henrissat B."/>
            <person name="Kuo A."/>
            <person name="Liang C."/>
            <person name="Lipzen A."/>
            <person name="Lutzoni F."/>
            <person name="Magnuson J."/>
            <person name="Mondo S."/>
            <person name="Nolan M."/>
            <person name="Ohm R."/>
            <person name="Pangilinan J."/>
            <person name="Park H.-J.H."/>
            <person name="Ramirez L."/>
            <person name="Alfaro M."/>
            <person name="Sun H."/>
            <person name="Tritt A."/>
            <person name="Yoshinaga Y."/>
            <person name="Zwiers L.-H.L."/>
            <person name="Turgeon B.G."/>
            <person name="Goodwin S.B."/>
            <person name="Spatafora J.W."/>
            <person name="Crous P.W."/>
            <person name="Grigoriev I.V."/>
        </authorList>
    </citation>
    <scope>NUCLEOTIDE SEQUENCE [LARGE SCALE GENOMIC DNA]</scope>
    <source>
        <strain evidence="12 13">CBS 611.86</strain>
    </source>
</reference>
<dbReference type="GO" id="GO:0015250">
    <property type="term" value="F:water channel activity"/>
    <property type="evidence" value="ECO:0007669"/>
    <property type="project" value="TreeGrafter"/>
</dbReference>
<gene>
    <name evidence="12" type="ORF">BDV95DRAFT_468314</name>
</gene>
<keyword evidence="6 11" id="KW-0472">Membrane</keyword>
<feature type="compositionally biased region" description="Polar residues" evidence="10">
    <location>
        <begin position="388"/>
        <end position="397"/>
    </location>
</feature>
<keyword evidence="7" id="KW-0325">Glycoprotein</keyword>
<dbReference type="GO" id="GO:0005886">
    <property type="term" value="C:plasma membrane"/>
    <property type="evidence" value="ECO:0007669"/>
    <property type="project" value="TreeGrafter"/>
</dbReference>
<feature type="transmembrane region" description="Helical" evidence="11">
    <location>
        <begin position="160"/>
        <end position="179"/>
    </location>
</feature>
<dbReference type="Gene3D" id="1.20.1080.10">
    <property type="entry name" value="Glycerol uptake facilitator protein"/>
    <property type="match status" value="1"/>
</dbReference>
<dbReference type="SUPFAM" id="SSF81338">
    <property type="entry name" value="Aquaporin-like"/>
    <property type="match status" value="1"/>
</dbReference>
<evidence type="ECO:0000256" key="4">
    <source>
        <dbReference type="ARBA" id="ARBA00022737"/>
    </source>
</evidence>
<feature type="transmembrane region" description="Helical" evidence="11">
    <location>
        <begin position="231"/>
        <end position="251"/>
    </location>
</feature>
<feature type="region of interest" description="Disordered" evidence="10">
    <location>
        <begin position="264"/>
        <end position="283"/>
    </location>
</feature>
<feature type="transmembrane region" description="Helical" evidence="11">
    <location>
        <begin position="98"/>
        <end position="116"/>
    </location>
</feature>
<evidence type="ECO:0000256" key="1">
    <source>
        <dbReference type="ARBA" id="ARBA00004141"/>
    </source>
</evidence>
<feature type="compositionally biased region" description="Basic and acidic residues" evidence="10">
    <location>
        <begin position="346"/>
        <end position="364"/>
    </location>
</feature>
<feature type="transmembrane region" description="Helical" evidence="11">
    <location>
        <begin position="121"/>
        <end position="140"/>
    </location>
</feature>
<evidence type="ECO:0000256" key="9">
    <source>
        <dbReference type="RuleBase" id="RU000477"/>
    </source>
</evidence>
<evidence type="ECO:0000256" key="5">
    <source>
        <dbReference type="ARBA" id="ARBA00022989"/>
    </source>
</evidence>
<comment type="caution">
    <text evidence="12">The sequence shown here is derived from an EMBL/GenBank/DDBJ whole genome shotgun (WGS) entry which is preliminary data.</text>
</comment>
<protein>
    <submittedName>
        <fullName evidence="12">Aquaporin-like protein</fullName>
    </submittedName>
</protein>
<evidence type="ECO:0000256" key="7">
    <source>
        <dbReference type="ARBA" id="ARBA00023180"/>
    </source>
</evidence>
<keyword evidence="4" id="KW-0677">Repeat</keyword>
<dbReference type="PRINTS" id="PR00783">
    <property type="entry name" value="MINTRINSICP"/>
</dbReference>
<feature type="transmembrane region" description="Helical" evidence="11">
    <location>
        <begin position="73"/>
        <end position="92"/>
    </location>
</feature>
<proteinExistence type="inferred from homology"/>
<keyword evidence="3 9" id="KW-0812">Transmembrane</keyword>
<dbReference type="AlphaFoldDB" id="A0A7C8MF84"/>
<keyword evidence="13" id="KW-1185">Reference proteome</keyword>
<comment type="catalytic activity">
    <reaction evidence="8">
        <text>H2O(in) = H2O(out)</text>
        <dbReference type="Rhea" id="RHEA:29667"/>
        <dbReference type="ChEBI" id="CHEBI:15377"/>
    </reaction>
</comment>
<evidence type="ECO:0000256" key="11">
    <source>
        <dbReference type="SAM" id="Phobius"/>
    </source>
</evidence>
<keyword evidence="9" id="KW-0813">Transport</keyword>
<sequence length="397" mass="43262">MKPTYTSDPRRQGEKRMPGCGWLPNRVRYMVVSMLGEFVGTFLFLFFAFAATQVANNLHTPGRNDFLPDTSRLLYIALAFGFSLAVNVWVFFRISGGLFNPAVTVALALVGAVGWLKAGLLIISQILGAIAAAGLASGLFPSRLAVRTTLHPTCSATRGLFIEMFLTALLIFTIFMLAAEKHKATFLAPIGIGLALFVAELAGVYWTGGSLNPARSFGPDVVLGKFDRYHWIYWIGPLLGALLAVLFYRLIKLLEYETANPGADGDGHEARYAESAPDTPRRTSKFQIFSQHTDGTDDTAFLPPNRPINGPLPSRSSSWSRYTTANVGTGVGSLPAHPLPTLQHGSDGHYSERSPIDHPNDRPRAQHRRSSLSSRSQYEIASEHSYRSGPSTESGSS</sequence>
<dbReference type="PANTHER" id="PTHR19139:SF199">
    <property type="entry name" value="MIP17260P"/>
    <property type="match status" value="1"/>
</dbReference>
<dbReference type="InterPro" id="IPR023271">
    <property type="entry name" value="Aquaporin-like"/>
</dbReference>
<evidence type="ECO:0000313" key="13">
    <source>
        <dbReference type="Proteomes" id="UP000481861"/>
    </source>
</evidence>
<dbReference type="EMBL" id="JAADJZ010000002">
    <property type="protein sequence ID" value="KAF2876978.1"/>
    <property type="molecule type" value="Genomic_DNA"/>
</dbReference>